<dbReference type="PANTHER" id="PTHR46696">
    <property type="entry name" value="P450, PUTATIVE (EUROFUNG)-RELATED"/>
    <property type="match status" value="1"/>
</dbReference>
<keyword evidence="5" id="KW-0408">Iron</keyword>
<evidence type="ECO:0000256" key="3">
    <source>
        <dbReference type="ARBA" id="ARBA00022723"/>
    </source>
</evidence>
<comment type="caution">
    <text evidence="7">The sequence shown here is derived from an EMBL/GenBank/DDBJ whole genome shotgun (WGS) entry which is preliminary data.</text>
</comment>
<dbReference type="GO" id="GO:0004497">
    <property type="term" value="F:monooxygenase activity"/>
    <property type="evidence" value="ECO:0007669"/>
    <property type="project" value="UniProtKB-KW"/>
</dbReference>
<organism evidence="7 8">
    <name type="scientific">Streptomyces cinnamoneus</name>
    <name type="common">Streptoverticillium cinnamoneum</name>
    <dbReference type="NCBI Taxonomy" id="53446"/>
    <lineage>
        <taxon>Bacteria</taxon>
        <taxon>Bacillati</taxon>
        <taxon>Actinomycetota</taxon>
        <taxon>Actinomycetes</taxon>
        <taxon>Kitasatosporales</taxon>
        <taxon>Streptomycetaceae</taxon>
        <taxon>Streptomyces</taxon>
        <taxon>Streptomyces cinnamoneus group</taxon>
    </lineage>
</organism>
<keyword evidence="3" id="KW-0479">Metal-binding</keyword>
<dbReference type="InterPro" id="IPR036396">
    <property type="entry name" value="Cyt_P450_sf"/>
</dbReference>
<dbReference type="GO" id="GO:0016705">
    <property type="term" value="F:oxidoreductase activity, acting on paired donors, with incorporation or reduction of molecular oxygen"/>
    <property type="evidence" value="ECO:0007669"/>
    <property type="project" value="InterPro"/>
</dbReference>
<keyword evidence="2" id="KW-0349">Heme</keyword>
<dbReference type="AlphaFoldDB" id="A0A2G1XK42"/>
<dbReference type="Proteomes" id="UP000222531">
    <property type="component" value="Unassembled WGS sequence"/>
</dbReference>
<evidence type="ECO:0000256" key="1">
    <source>
        <dbReference type="ARBA" id="ARBA00010617"/>
    </source>
</evidence>
<dbReference type="FunFam" id="1.10.630.10:FF:000018">
    <property type="entry name" value="Cytochrome P450 monooxygenase"/>
    <property type="match status" value="1"/>
</dbReference>
<gene>
    <name evidence="7" type="ORF">BLA24_13455</name>
</gene>
<dbReference type="GO" id="GO:0020037">
    <property type="term" value="F:heme binding"/>
    <property type="evidence" value="ECO:0007669"/>
    <property type="project" value="InterPro"/>
</dbReference>
<protein>
    <submittedName>
        <fullName evidence="7">Cytochrome</fullName>
    </submittedName>
</protein>
<dbReference type="GO" id="GO:0005506">
    <property type="term" value="F:iron ion binding"/>
    <property type="evidence" value="ECO:0007669"/>
    <property type="project" value="InterPro"/>
</dbReference>
<dbReference type="RefSeq" id="WP_099199217.1">
    <property type="nucleotide sequence ID" value="NZ_JBIRXA010000002.1"/>
</dbReference>
<dbReference type="InterPro" id="IPR002397">
    <property type="entry name" value="Cyt_P450_B"/>
</dbReference>
<dbReference type="SUPFAM" id="SSF48264">
    <property type="entry name" value="Cytochrome P450"/>
    <property type="match status" value="1"/>
</dbReference>
<evidence type="ECO:0000313" key="7">
    <source>
        <dbReference type="EMBL" id="PHQ51509.1"/>
    </source>
</evidence>
<dbReference type="CDD" id="cd11029">
    <property type="entry name" value="CYP107-like"/>
    <property type="match status" value="1"/>
</dbReference>
<evidence type="ECO:0000313" key="8">
    <source>
        <dbReference type="Proteomes" id="UP000222531"/>
    </source>
</evidence>
<dbReference type="EMBL" id="NHZO01000145">
    <property type="protein sequence ID" value="PHQ51509.1"/>
    <property type="molecule type" value="Genomic_DNA"/>
</dbReference>
<dbReference type="PRINTS" id="PR00359">
    <property type="entry name" value="BP450"/>
</dbReference>
<evidence type="ECO:0000256" key="6">
    <source>
        <dbReference type="ARBA" id="ARBA00023033"/>
    </source>
</evidence>
<comment type="similarity">
    <text evidence="1">Belongs to the cytochrome P450 family.</text>
</comment>
<keyword evidence="4" id="KW-0560">Oxidoreductase</keyword>
<evidence type="ECO:0000256" key="2">
    <source>
        <dbReference type="ARBA" id="ARBA00022617"/>
    </source>
</evidence>
<evidence type="ECO:0000256" key="5">
    <source>
        <dbReference type="ARBA" id="ARBA00023004"/>
    </source>
</evidence>
<reference evidence="7 8" key="1">
    <citation type="journal article" date="2017" name="Biochemistry">
        <title>Identification of the Biosynthetic Pathway for the Antibiotic Bicyclomycin.</title>
        <authorList>
            <person name="Patteson J."/>
            <person name="Cai W."/>
            <person name="Johnson R.A."/>
            <person name="Santa Maria K."/>
            <person name="Li B."/>
        </authorList>
    </citation>
    <scope>NUCLEOTIDE SEQUENCE [LARGE SCALE GENOMIC DNA]</scope>
    <source>
        <strain evidence="7 8">ATCC 21532</strain>
    </source>
</reference>
<evidence type="ECO:0000256" key="4">
    <source>
        <dbReference type="ARBA" id="ARBA00023002"/>
    </source>
</evidence>
<keyword evidence="6" id="KW-0503">Monooxygenase</keyword>
<dbReference type="InterPro" id="IPR001128">
    <property type="entry name" value="Cyt_P450"/>
</dbReference>
<sequence>MSHPDALIPVPEVEPGTAGPPCAYARLRAEAPVVKAQLPNGETGWLLSRYEDVRAAFADPRLVRPLLSAWPPREGDDAPPPCLPTFLEMTGEHHERVRRTVLPMFGRRRLEFMEPRIRAMAGELVDAMVAGAEDGTADLVAAYAEPLPLRVLCETVGLPYEDRDVYLPHTLALLGAAGLTMEEVLAALYALQDYAGELISRKEKEDGEGEDYIRLLLAEARRPGSELTRDDVVSFVVTMLMAGYKTNIQHTGNALLALLTHPEQMRTLREAPERTSTAVEELLRYVPLMNAINILVATEDFTLHGQRIRAGDAVVPVPASANRDPEAFAEPDRLDLTRTPNAHVAFGHGPHACTGGHLTRMQLAIAIQVLLERLPGVELAVPAKTIPWDESTPLRAPARLPVRW</sequence>
<keyword evidence="8" id="KW-1185">Reference proteome</keyword>
<accession>A0A2G1XK42</accession>
<name>A0A2G1XK42_STRCJ</name>
<dbReference type="Pfam" id="PF00067">
    <property type="entry name" value="p450"/>
    <property type="match status" value="1"/>
</dbReference>
<dbReference type="OrthoDB" id="3435869at2"/>
<proteinExistence type="inferred from homology"/>
<dbReference type="Gene3D" id="1.10.630.10">
    <property type="entry name" value="Cytochrome P450"/>
    <property type="match status" value="1"/>
</dbReference>
<dbReference type="PANTHER" id="PTHR46696:SF1">
    <property type="entry name" value="CYTOCHROME P450 YJIB-RELATED"/>
    <property type="match status" value="1"/>
</dbReference>